<feature type="domain" description="Hypervirulence associated protein TUDOR" evidence="1">
    <location>
        <begin position="5"/>
        <end position="66"/>
    </location>
</feature>
<proteinExistence type="predicted"/>
<organism evidence="2 3">
    <name type="scientific">Saltatorellus ferox</name>
    <dbReference type="NCBI Taxonomy" id="2528018"/>
    <lineage>
        <taxon>Bacteria</taxon>
        <taxon>Pseudomonadati</taxon>
        <taxon>Planctomycetota</taxon>
        <taxon>Planctomycetia</taxon>
        <taxon>Planctomycetia incertae sedis</taxon>
        <taxon>Saltatorellus</taxon>
    </lineage>
</organism>
<dbReference type="InterPro" id="IPR021331">
    <property type="entry name" value="Hva1_TUDOR"/>
</dbReference>
<name>A0A518ET69_9BACT</name>
<evidence type="ECO:0000313" key="2">
    <source>
        <dbReference type="EMBL" id="QDV07286.1"/>
    </source>
</evidence>
<keyword evidence="3" id="KW-1185">Reference proteome</keyword>
<evidence type="ECO:0000259" key="1">
    <source>
        <dbReference type="Pfam" id="PF11160"/>
    </source>
</evidence>
<reference evidence="2 3" key="1">
    <citation type="submission" date="2019-02" db="EMBL/GenBank/DDBJ databases">
        <title>Deep-cultivation of Planctomycetes and their phenomic and genomic characterization uncovers novel biology.</title>
        <authorList>
            <person name="Wiegand S."/>
            <person name="Jogler M."/>
            <person name="Boedeker C."/>
            <person name="Pinto D."/>
            <person name="Vollmers J."/>
            <person name="Rivas-Marin E."/>
            <person name="Kohn T."/>
            <person name="Peeters S.H."/>
            <person name="Heuer A."/>
            <person name="Rast P."/>
            <person name="Oberbeckmann S."/>
            <person name="Bunk B."/>
            <person name="Jeske O."/>
            <person name="Meyerdierks A."/>
            <person name="Storesund J.E."/>
            <person name="Kallscheuer N."/>
            <person name="Luecker S."/>
            <person name="Lage O.M."/>
            <person name="Pohl T."/>
            <person name="Merkel B.J."/>
            <person name="Hornburger P."/>
            <person name="Mueller R.-W."/>
            <person name="Bruemmer F."/>
            <person name="Labrenz M."/>
            <person name="Spormann A.M."/>
            <person name="Op den Camp H."/>
            <person name="Overmann J."/>
            <person name="Amann R."/>
            <person name="Jetten M.S.M."/>
            <person name="Mascher T."/>
            <person name="Medema M.H."/>
            <person name="Devos D.P."/>
            <person name="Kaster A.-K."/>
            <person name="Ovreas L."/>
            <person name="Rohde M."/>
            <person name="Galperin M.Y."/>
            <person name="Jogler C."/>
        </authorList>
    </citation>
    <scope>NUCLEOTIDE SEQUENCE [LARGE SCALE GENOMIC DNA]</scope>
    <source>
        <strain evidence="2 3">Poly30</strain>
    </source>
</reference>
<sequence length="71" mass="7793">MIREGTKVQWTHAGHPAEGTVAEIFHEDVTRTLDGSEITRKATQDEPAYLIEQSDGARVLKGSSEVQRADA</sequence>
<dbReference type="AlphaFoldDB" id="A0A518ET69"/>
<accession>A0A518ET69</accession>
<gene>
    <name evidence="2" type="ORF">Poly30_28080</name>
</gene>
<evidence type="ECO:0000313" key="3">
    <source>
        <dbReference type="Proteomes" id="UP000320390"/>
    </source>
</evidence>
<dbReference type="Proteomes" id="UP000320390">
    <property type="component" value="Chromosome"/>
</dbReference>
<protein>
    <recommendedName>
        <fullName evidence="1">Hypervirulence associated protein TUDOR domain-containing protein</fullName>
    </recommendedName>
</protein>
<dbReference type="EMBL" id="CP036434">
    <property type="protein sequence ID" value="QDV07286.1"/>
    <property type="molecule type" value="Genomic_DNA"/>
</dbReference>
<dbReference type="Pfam" id="PF11160">
    <property type="entry name" value="Hva1_TUDOR"/>
    <property type="match status" value="1"/>
</dbReference>
<dbReference type="OrthoDB" id="283968at2"/>
<dbReference type="RefSeq" id="WP_145198207.1">
    <property type="nucleotide sequence ID" value="NZ_CP036434.1"/>
</dbReference>